<dbReference type="AlphaFoldDB" id="A0AAI8SLR5"/>
<keyword evidence="1" id="KW-0812">Transmembrane</keyword>
<organism evidence="2 3">
    <name type="scientific">Mycobacterium avium subsp. hominissuis</name>
    <dbReference type="NCBI Taxonomy" id="439334"/>
    <lineage>
        <taxon>Bacteria</taxon>
        <taxon>Bacillati</taxon>
        <taxon>Actinomycetota</taxon>
        <taxon>Actinomycetes</taxon>
        <taxon>Mycobacteriales</taxon>
        <taxon>Mycobacteriaceae</taxon>
        <taxon>Mycobacterium</taxon>
        <taxon>Mycobacterium avium complex (MAC)</taxon>
    </lineage>
</organism>
<feature type="transmembrane region" description="Helical" evidence="1">
    <location>
        <begin position="77"/>
        <end position="98"/>
    </location>
</feature>
<reference evidence="2 3" key="1">
    <citation type="submission" date="2019-09" db="EMBL/GenBank/DDBJ databases">
        <title>Complete genome sequence of Mycobacterium avium subsp. hominissuis strain JP-H-1.</title>
        <authorList>
            <person name="Kinoshita Y."/>
            <person name="Niwa H."/>
            <person name="Uchida-Fujii E."/>
            <person name="Nukada T."/>
        </authorList>
    </citation>
    <scope>NUCLEOTIDE SEQUENCE [LARGE SCALE GENOMIC DNA]</scope>
    <source>
        <strain evidence="2 3">JP-H-1</strain>
    </source>
</reference>
<keyword evidence="1" id="KW-1133">Transmembrane helix</keyword>
<proteinExistence type="predicted"/>
<protein>
    <submittedName>
        <fullName evidence="2">Uncharacterized protein</fullName>
    </submittedName>
</protein>
<feature type="transmembrane region" description="Helical" evidence="1">
    <location>
        <begin position="105"/>
        <end position="124"/>
    </location>
</feature>
<feature type="transmembrane region" description="Helical" evidence="1">
    <location>
        <begin position="144"/>
        <end position="169"/>
    </location>
</feature>
<dbReference type="Proteomes" id="UP000327362">
    <property type="component" value="Chromosome"/>
</dbReference>
<evidence type="ECO:0000313" key="3">
    <source>
        <dbReference type="Proteomes" id="UP000327362"/>
    </source>
</evidence>
<evidence type="ECO:0000256" key="1">
    <source>
        <dbReference type="SAM" id="Phobius"/>
    </source>
</evidence>
<name>A0AAI8SLR5_MYCAV</name>
<accession>A0AAI8SLR5</accession>
<gene>
    <name evidence="2" type="ORF">JPH1_18810</name>
</gene>
<keyword evidence="1" id="KW-0472">Membrane</keyword>
<feature type="transmembrane region" description="Helical" evidence="1">
    <location>
        <begin position="47"/>
        <end position="65"/>
    </location>
</feature>
<dbReference type="EMBL" id="AP020326">
    <property type="protein sequence ID" value="BBN47406.1"/>
    <property type="molecule type" value="Genomic_DNA"/>
</dbReference>
<evidence type="ECO:0000313" key="2">
    <source>
        <dbReference type="EMBL" id="BBN47406.1"/>
    </source>
</evidence>
<sequence length="177" mass="18805">MTVGYVAGVADPLAQSTKGAKGLRRRLLSSRVLTLNGWVAFNLPRTVTALGGALLTGLVLVHIYVLTTEPGLPRYFAAYVLGLSAACALAAGAMVFALKPIVPQAGWYFGSLVCSAFLCAYLVTRWVQLPGLIGVTTRWDFAPGTLGIAFAGAFLAVHTTVLSGINVAYPQRQQWYD</sequence>